<accession>A0AAU7Z9L7</accession>
<dbReference type="KEGG" id="temp:RBB75_12750"/>
<evidence type="ECO:0000313" key="2">
    <source>
        <dbReference type="EMBL" id="XCB25320.1"/>
    </source>
</evidence>
<reference evidence="2" key="1">
    <citation type="submission" date="2023-08" db="EMBL/GenBank/DDBJ databases">
        <authorList>
            <person name="Messyasz A."/>
            <person name="Mannisto M.K."/>
            <person name="Kerkhof L.J."/>
            <person name="Haggblom M."/>
        </authorList>
    </citation>
    <scope>NUCLEOTIDE SEQUENCE</scope>
    <source>
        <strain evidence="2">M8UP23</strain>
    </source>
</reference>
<keyword evidence="1" id="KW-1133">Transmembrane helix</keyword>
<evidence type="ECO:0008006" key="3">
    <source>
        <dbReference type="Google" id="ProtNLM"/>
    </source>
</evidence>
<feature type="transmembrane region" description="Helical" evidence="1">
    <location>
        <begin position="373"/>
        <end position="393"/>
    </location>
</feature>
<feature type="transmembrane region" description="Helical" evidence="1">
    <location>
        <begin position="23"/>
        <end position="42"/>
    </location>
</feature>
<feature type="transmembrane region" description="Helical" evidence="1">
    <location>
        <begin position="207"/>
        <end position="236"/>
    </location>
</feature>
<dbReference type="EMBL" id="CP132932">
    <property type="protein sequence ID" value="XCB25320.1"/>
    <property type="molecule type" value="Genomic_DNA"/>
</dbReference>
<feature type="transmembrane region" description="Helical" evidence="1">
    <location>
        <begin position="110"/>
        <end position="133"/>
    </location>
</feature>
<organism evidence="2">
    <name type="scientific">Tunturiibacter empetritectus</name>
    <dbReference type="NCBI Taxonomy" id="3069691"/>
    <lineage>
        <taxon>Bacteria</taxon>
        <taxon>Pseudomonadati</taxon>
        <taxon>Acidobacteriota</taxon>
        <taxon>Terriglobia</taxon>
        <taxon>Terriglobales</taxon>
        <taxon>Acidobacteriaceae</taxon>
        <taxon>Tunturiibacter</taxon>
    </lineage>
</organism>
<proteinExistence type="predicted"/>
<keyword evidence="1" id="KW-0812">Transmembrane</keyword>
<evidence type="ECO:0000256" key="1">
    <source>
        <dbReference type="SAM" id="Phobius"/>
    </source>
</evidence>
<feature type="transmembrane region" description="Helical" evidence="1">
    <location>
        <begin position="145"/>
        <end position="165"/>
    </location>
</feature>
<dbReference type="RefSeq" id="WP_353068298.1">
    <property type="nucleotide sequence ID" value="NZ_CP132932.1"/>
</dbReference>
<sequence>MRAIVPGDLNSIELDQTRRDRRLLLVLLLVPVLLSLATVWALDHTRANKSLFSITNFVGPTTRSLLTGGGITVCTEEMGTRGNPICFHAARMPATAVVVASGIRLLGDRYIPVVCFKTILLLLPVEFALYLAWCCLPQPPGRRALTILLLLVPFLIPAFLADVTNLQVDEGFSYSFLALGAAILFFGQPGRRTVGTASLHGTHRALLFAAALDGLYLSKSGMQLAVLVLLAGFLALEKQTSLRWLVLLLVAAAPLGWALHQHHASGRYSLGTSFDGINLHKGNNAGFLRNYPPPHGDSLDWYDFELNRGVSFPDEWSFNDYHLRSAFEYLRTHPQETLSGDARKLKILFFSLEKYGSTASLGGRRLIEIAGMLAFRLIFWIATASSIFLLLRHRPPADRWLRVEAATFLALVAASTLPFLVGFAYTRHVSILIYPSALFCCRLLCEPERN</sequence>
<gene>
    <name evidence="2" type="ORF">RBB75_12750</name>
</gene>
<reference evidence="2" key="2">
    <citation type="journal article" date="2024" name="Environ. Microbiol.">
        <title>Genome analysis and description of Tunturibacter gen. nov. expands the diversity of Terriglobia in tundra soils.</title>
        <authorList>
            <person name="Messyasz A."/>
            <person name="Mannisto M.K."/>
            <person name="Kerkhof L.J."/>
            <person name="Haggblom M.M."/>
        </authorList>
    </citation>
    <scope>NUCLEOTIDE SEQUENCE</scope>
    <source>
        <strain evidence="2">M8UP23</strain>
    </source>
</reference>
<protein>
    <recommendedName>
        <fullName evidence="3">Transmembrane protein</fullName>
    </recommendedName>
</protein>
<name>A0AAU7Z9L7_9BACT</name>
<keyword evidence="1" id="KW-0472">Membrane</keyword>
<dbReference type="AlphaFoldDB" id="A0AAU7Z9L7"/>
<feature type="transmembrane region" description="Helical" evidence="1">
    <location>
        <begin position="405"/>
        <end position="425"/>
    </location>
</feature>
<feature type="transmembrane region" description="Helical" evidence="1">
    <location>
        <begin position="242"/>
        <end position="259"/>
    </location>
</feature>
<feature type="transmembrane region" description="Helical" evidence="1">
    <location>
        <begin position="171"/>
        <end position="187"/>
    </location>
</feature>